<dbReference type="RefSeq" id="WP_141880857.1">
    <property type="nucleotide sequence ID" value="NZ_VFOM01000001.1"/>
</dbReference>
<accession>A0A542YLH5</accession>
<comment type="caution">
    <text evidence="1">The sequence shown here is derived from an EMBL/GenBank/DDBJ whole genome shotgun (WGS) entry which is preliminary data.</text>
</comment>
<evidence type="ECO:0000313" key="2">
    <source>
        <dbReference type="Proteomes" id="UP000317998"/>
    </source>
</evidence>
<dbReference type="Proteomes" id="UP000317998">
    <property type="component" value="Unassembled WGS sequence"/>
</dbReference>
<reference evidence="1 2" key="1">
    <citation type="submission" date="2019-06" db="EMBL/GenBank/DDBJ databases">
        <title>Sequencing the genomes of 1000 actinobacteria strains.</title>
        <authorList>
            <person name="Klenk H.-P."/>
        </authorList>
    </citation>
    <scope>NUCLEOTIDE SEQUENCE [LARGE SCALE GENOMIC DNA]</scope>
    <source>
        <strain evidence="1 2">DSM 26477</strain>
    </source>
</reference>
<keyword evidence="2" id="KW-1185">Reference proteome</keyword>
<evidence type="ECO:0000313" key="1">
    <source>
        <dbReference type="EMBL" id="TQL48784.1"/>
    </source>
</evidence>
<sequence>MANQEVCPICEVSYDLAYNNNSRNIVAVRDLEAFNSRQTTADLRVLSCVACYQVIQAQLTERAATVDRSAAVSDYLDTLTV</sequence>
<name>A0A542YLH5_9MICO</name>
<proteinExistence type="predicted"/>
<gene>
    <name evidence="1" type="ORF">FB562_1890</name>
</gene>
<dbReference type="EMBL" id="VFOM01000001">
    <property type="protein sequence ID" value="TQL48784.1"/>
    <property type="molecule type" value="Genomic_DNA"/>
</dbReference>
<dbReference type="AlphaFoldDB" id="A0A542YLH5"/>
<organism evidence="1 2">
    <name type="scientific">Homoserinimonas aerilata</name>
    <dbReference type="NCBI Taxonomy" id="1162970"/>
    <lineage>
        <taxon>Bacteria</taxon>
        <taxon>Bacillati</taxon>
        <taxon>Actinomycetota</taxon>
        <taxon>Actinomycetes</taxon>
        <taxon>Micrococcales</taxon>
        <taxon>Microbacteriaceae</taxon>
        <taxon>Homoserinimonas</taxon>
    </lineage>
</organism>
<protein>
    <submittedName>
        <fullName evidence="1">Uncharacterized protein</fullName>
    </submittedName>
</protein>